<dbReference type="InterPro" id="IPR011054">
    <property type="entry name" value="Rudment_hybrid_motif"/>
</dbReference>
<proteinExistence type="predicted"/>
<dbReference type="Proteomes" id="UP000023755">
    <property type="component" value="Chromosome"/>
</dbReference>
<dbReference type="Gene3D" id="2.40.50.100">
    <property type="match status" value="1"/>
</dbReference>
<dbReference type="SMART" id="SM00878">
    <property type="entry name" value="Biotin_carb_C"/>
    <property type="match status" value="1"/>
</dbReference>
<dbReference type="RefSeq" id="WP_038560033.1">
    <property type="nucleotide sequence ID" value="NZ_CP007481.1"/>
</dbReference>
<dbReference type="PROSITE" id="PS00866">
    <property type="entry name" value="CPSASE_1"/>
    <property type="match status" value="1"/>
</dbReference>
<name>X5HKV2_9RICK</name>
<dbReference type="Pfam" id="PF02786">
    <property type="entry name" value="CPSase_L_D2"/>
    <property type="match status" value="1"/>
</dbReference>
<dbReference type="InterPro" id="IPR005479">
    <property type="entry name" value="CPAse_ATP-bd"/>
</dbReference>
<evidence type="ECO:0000313" key="11">
    <source>
        <dbReference type="EMBL" id="AHX11704.1"/>
    </source>
</evidence>
<dbReference type="KEGG" id="nhm:NHE_0776"/>
<dbReference type="FunFam" id="2.40.50.100:FF:000003">
    <property type="entry name" value="Acetyl-CoA carboxylase biotin carboxyl carrier protein"/>
    <property type="match status" value="1"/>
</dbReference>
<evidence type="ECO:0000256" key="3">
    <source>
        <dbReference type="ARBA" id="ARBA00022741"/>
    </source>
</evidence>
<dbReference type="PROSITE" id="PS50975">
    <property type="entry name" value="ATP_GRASP"/>
    <property type="match status" value="1"/>
</dbReference>
<dbReference type="Pfam" id="PF02785">
    <property type="entry name" value="Biotin_carb_C"/>
    <property type="match status" value="1"/>
</dbReference>
<dbReference type="InterPro" id="IPR000089">
    <property type="entry name" value="Biotin_lipoyl"/>
</dbReference>
<dbReference type="CDD" id="cd06850">
    <property type="entry name" value="biotinyl_domain"/>
    <property type="match status" value="1"/>
</dbReference>
<dbReference type="InterPro" id="IPR011053">
    <property type="entry name" value="Single_hybrid_motif"/>
</dbReference>
<dbReference type="GO" id="GO:0005524">
    <property type="term" value="F:ATP binding"/>
    <property type="evidence" value="ECO:0007669"/>
    <property type="project" value="UniProtKB-UniRule"/>
</dbReference>
<dbReference type="FunFam" id="3.30.470.20:FF:000028">
    <property type="entry name" value="Methylcrotonoyl-CoA carboxylase subunit alpha, mitochondrial"/>
    <property type="match status" value="1"/>
</dbReference>
<dbReference type="PROSITE" id="PS00188">
    <property type="entry name" value="BIOTIN"/>
    <property type="match status" value="1"/>
</dbReference>
<dbReference type="GO" id="GO:0004658">
    <property type="term" value="F:propionyl-CoA carboxylase activity"/>
    <property type="evidence" value="ECO:0007669"/>
    <property type="project" value="TreeGrafter"/>
</dbReference>
<dbReference type="SUPFAM" id="SSF52440">
    <property type="entry name" value="PreATP-grasp domain"/>
    <property type="match status" value="1"/>
</dbReference>
<dbReference type="SUPFAM" id="SSF51230">
    <property type="entry name" value="Single hybrid motif"/>
    <property type="match status" value="1"/>
</dbReference>
<dbReference type="HOGENOM" id="CLU_000395_3_1_5"/>
<evidence type="ECO:0000256" key="4">
    <source>
        <dbReference type="ARBA" id="ARBA00022840"/>
    </source>
</evidence>
<feature type="domain" description="ATP-grasp" evidence="9">
    <location>
        <begin position="121"/>
        <end position="318"/>
    </location>
</feature>
<evidence type="ECO:0000256" key="1">
    <source>
        <dbReference type="ARBA" id="ARBA00001953"/>
    </source>
</evidence>
<evidence type="ECO:0000259" key="8">
    <source>
        <dbReference type="PROSITE" id="PS50968"/>
    </source>
</evidence>
<evidence type="ECO:0000313" key="12">
    <source>
        <dbReference type="Proteomes" id="UP000023755"/>
    </source>
</evidence>
<keyword evidence="4 7" id="KW-0067">ATP-binding</keyword>
<dbReference type="PROSITE" id="PS50979">
    <property type="entry name" value="BC"/>
    <property type="match status" value="1"/>
</dbReference>
<dbReference type="InterPro" id="IPR011761">
    <property type="entry name" value="ATP-grasp"/>
</dbReference>
<dbReference type="InterPro" id="IPR001882">
    <property type="entry name" value="Biotin_BS"/>
</dbReference>
<dbReference type="PROSITE" id="PS50968">
    <property type="entry name" value="BIOTINYL_LIPOYL"/>
    <property type="match status" value="1"/>
</dbReference>
<accession>X5HKV2</accession>
<gene>
    <name evidence="11" type="ORF">NHE_0776</name>
</gene>
<keyword evidence="6" id="KW-0092">Biotin</keyword>
<dbReference type="Pfam" id="PF00364">
    <property type="entry name" value="Biotin_lipoyl"/>
    <property type="match status" value="1"/>
</dbReference>
<dbReference type="SUPFAM" id="SSF51246">
    <property type="entry name" value="Rudiment single hybrid motif"/>
    <property type="match status" value="1"/>
</dbReference>
<dbReference type="GO" id="GO:0046872">
    <property type="term" value="F:metal ion binding"/>
    <property type="evidence" value="ECO:0007669"/>
    <property type="project" value="InterPro"/>
</dbReference>
<evidence type="ECO:0000259" key="9">
    <source>
        <dbReference type="PROSITE" id="PS50975"/>
    </source>
</evidence>
<dbReference type="EMBL" id="CP007481">
    <property type="protein sequence ID" value="AHX11704.1"/>
    <property type="molecule type" value="Genomic_DNA"/>
</dbReference>
<dbReference type="FunFam" id="3.30.1490.20:FF:000003">
    <property type="entry name" value="acetyl-CoA carboxylase isoform X1"/>
    <property type="match status" value="1"/>
</dbReference>
<dbReference type="InterPro" id="IPR011764">
    <property type="entry name" value="Biotin_carboxylation_dom"/>
</dbReference>
<dbReference type="PROSITE" id="PS00867">
    <property type="entry name" value="CPSASE_2"/>
    <property type="match status" value="1"/>
</dbReference>
<feature type="domain" description="Lipoyl-binding" evidence="8">
    <location>
        <begin position="575"/>
        <end position="650"/>
    </location>
</feature>
<dbReference type="OrthoDB" id="9763189at2"/>
<evidence type="ECO:0000256" key="7">
    <source>
        <dbReference type="PROSITE-ProRule" id="PRU00409"/>
    </source>
</evidence>
<dbReference type="InterPro" id="IPR005481">
    <property type="entry name" value="BC-like_N"/>
</dbReference>
<dbReference type="STRING" id="1286528.NHE_0776"/>
<keyword evidence="12" id="KW-1185">Reference proteome</keyword>
<dbReference type="PANTHER" id="PTHR18866">
    <property type="entry name" value="CARBOXYLASE:PYRUVATE/ACETYL-COA/PROPIONYL-COA CARBOXYLASE"/>
    <property type="match status" value="1"/>
</dbReference>
<evidence type="ECO:0000256" key="2">
    <source>
        <dbReference type="ARBA" id="ARBA00022598"/>
    </source>
</evidence>
<feature type="domain" description="Biotin carboxylation" evidence="10">
    <location>
        <begin position="2"/>
        <end position="445"/>
    </location>
</feature>
<dbReference type="PANTHER" id="PTHR18866:SF33">
    <property type="entry name" value="METHYLCROTONOYL-COA CARBOXYLASE SUBUNIT ALPHA, MITOCHONDRIAL-RELATED"/>
    <property type="match status" value="1"/>
</dbReference>
<keyword evidence="5" id="KW-0809">Transit peptide</keyword>
<keyword evidence="3 7" id="KW-0547">Nucleotide-binding</keyword>
<dbReference type="Gene3D" id="3.30.470.20">
    <property type="entry name" value="ATP-grasp fold, B domain"/>
    <property type="match status" value="1"/>
</dbReference>
<dbReference type="SUPFAM" id="SSF56059">
    <property type="entry name" value="Glutathione synthetase ATP-binding domain-like"/>
    <property type="match status" value="1"/>
</dbReference>
<evidence type="ECO:0000256" key="6">
    <source>
        <dbReference type="ARBA" id="ARBA00023267"/>
    </source>
</evidence>
<dbReference type="AlphaFoldDB" id="X5HKV2"/>
<evidence type="ECO:0000259" key="10">
    <source>
        <dbReference type="PROSITE" id="PS50979"/>
    </source>
</evidence>
<evidence type="ECO:0000256" key="5">
    <source>
        <dbReference type="ARBA" id="ARBA00022946"/>
    </source>
</evidence>
<protein>
    <submittedName>
        <fullName evidence="11">HlyD secretion family protein</fullName>
    </submittedName>
</protein>
<sequence>MSIQKVLIANRGEIASRIIRTLRKLGKKSVAVYSDLDVGAEYVRHADEAVHIGGSTAKDSYNNMEALLSAITKTGADAVHPGYGFLSENPEFALCLEKHNIIFIGPSSDCISKMSNKVMAKKIAKEASVNLIPGYVGEVSDYTHALSIAKEIGFPVLIKASAGGGGKGMRLVHREEELRDAMNLACSEALSFFKDQRVFIEKYIKNPRHIEIQILADKQGNIICLGERECSIQRRHQKIIEEAPSIALHRALRKEMYNQSIRLAKSVNYTSAGTVEYILDQENNFYFMEMNTRIQVEHPVTEMITGIDIVEEMIRIAEGDALSKKTSITKFNGWSFEARVYAEDPMNNFMPTSGFVAKMDSPTNARVESSICAGSDVGMFYDPMVAKIIVHAKSRADAINEMCEALRRTCIVGLKNNLVFLESVFRHEDFISGNVDTHFVENQYQHLSWSDCLDHDATIKSMAVALYIARRIWGCSMGEEQDFVIRLGKHVYEVRVTYNSGELNFMFAGVSYLVEWQQDVREGLFLAELNKEAFIVRIINTDKFQKRVEYKGFSILCAAFPATVYAKYSLAQDNAVDVLQSEQVSATMTGMIANVYVAAGDIVKQGDPLCVIEAMKMQNTITSERGGTVEKVYVEKGQNISEGDPLLKFSKV</sequence>
<organism evidence="11 12">
    <name type="scientific">Neorickettsia helminthoeca str. Oregon</name>
    <dbReference type="NCBI Taxonomy" id="1286528"/>
    <lineage>
        <taxon>Bacteria</taxon>
        <taxon>Pseudomonadati</taxon>
        <taxon>Pseudomonadota</taxon>
        <taxon>Alphaproteobacteria</taxon>
        <taxon>Rickettsiales</taxon>
        <taxon>Anaplasmataceae</taxon>
        <taxon>Neorickettsia</taxon>
    </lineage>
</organism>
<dbReference type="InterPro" id="IPR005482">
    <property type="entry name" value="Biotin_COase_C"/>
</dbReference>
<comment type="cofactor">
    <cofactor evidence="1">
        <name>biotin</name>
        <dbReference type="ChEBI" id="CHEBI:57586"/>
    </cofactor>
</comment>
<dbReference type="InterPro" id="IPR016185">
    <property type="entry name" value="PreATP-grasp_dom_sf"/>
</dbReference>
<reference evidence="11 12" key="1">
    <citation type="submission" date="2014-03" db="EMBL/GenBank/DDBJ databases">
        <title>Sequencing and Comparison of Genomes and Transcriptome Profiles of Human Ehrlichiosis Agents.</title>
        <authorList>
            <person name="Lin M."/>
            <person name="Daugherty S.C."/>
            <person name="Nagaraj S."/>
            <person name="Cheng Z."/>
            <person name="Xiong Q."/>
            <person name="Lin F.-Y."/>
            <person name="Sengamalay N."/>
            <person name="Ott S."/>
            <person name="Godinez A."/>
            <person name="Tallon L.J."/>
            <person name="Sadzewicz L."/>
            <person name="Fraser C.M."/>
            <person name="Dunning Hotopp J.C."/>
            <person name="Rikihisa Y."/>
        </authorList>
    </citation>
    <scope>NUCLEOTIDE SEQUENCE [LARGE SCALE GENOMIC DNA]</scope>
    <source>
        <strain evidence="11 12">Oregon</strain>
    </source>
</reference>
<keyword evidence="2" id="KW-0436">Ligase</keyword>
<dbReference type="Pfam" id="PF00289">
    <property type="entry name" value="Biotin_carb_N"/>
    <property type="match status" value="1"/>
</dbReference>
<dbReference type="InterPro" id="IPR050856">
    <property type="entry name" value="Biotin_carboxylase_complex"/>
</dbReference>